<dbReference type="InterPro" id="IPR003593">
    <property type="entry name" value="AAA+_ATPase"/>
</dbReference>
<dbReference type="EMBL" id="WXYQ01000005">
    <property type="protein sequence ID" value="NBG95361.1"/>
    <property type="molecule type" value="Genomic_DNA"/>
</dbReference>
<keyword evidence="3" id="KW-0547">Nucleotide-binding</keyword>
<evidence type="ECO:0000313" key="7">
    <source>
        <dbReference type="Proteomes" id="UP000470384"/>
    </source>
</evidence>
<proteinExistence type="inferred from homology"/>
<dbReference type="InterPro" id="IPR017871">
    <property type="entry name" value="ABC_transporter-like_CS"/>
</dbReference>
<sequence>MTHPLLSLEHVSRRFDGGRHGLGALSLDIARGSFVSIVGPSGCGKSTLLRLVAGLDAPEAGRLSWPLGRPGKIGFVFQDATLMPWATVFDNVWLPHRLNGVSREDARARVEDALERVGLADRRDAYPRQLSGGMRMRVSIARALSLKPDVLLMDEPFAALDEITRERLNEELNDLWAEHGWTVLYVTHSVYEAVFLSTRVLVLPGRPGPLLADMEVPGPEDRGDAWRADGRFAALSASITAHLRTASGDGGAS</sequence>
<evidence type="ECO:0000259" key="5">
    <source>
        <dbReference type="PROSITE" id="PS50893"/>
    </source>
</evidence>
<comment type="caution">
    <text evidence="6">The sequence shown here is derived from an EMBL/GenBank/DDBJ whole genome shotgun (WGS) entry which is preliminary data.</text>
</comment>
<name>A0A845QBC4_9HYPH</name>
<evidence type="ECO:0000256" key="2">
    <source>
        <dbReference type="ARBA" id="ARBA00022448"/>
    </source>
</evidence>
<evidence type="ECO:0000256" key="4">
    <source>
        <dbReference type="ARBA" id="ARBA00022840"/>
    </source>
</evidence>
<dbReference type="GO" id="GO:0016887">
    <property type="term" value="F:ATP hydrolysis activity"/>
    <property type="evidence" value="ECO:0007669"/>
    <property type="project" value="InterPro"/>
</dbReference>
<evidence type="ECO:0000256" key="1">
    <source>
        <dbReference type="ARBA" id="ARBA00005417"/>
    </source>
</evidence>
<dbReference type="PANTHER" id="PTHR42788">
    <property type="entry name" value="TAURINE IMPORT ATP-BINDING PROTEIN-RELATED"/>
    <property type="match status" value="1"/>
</dbReference>
<protein>
    <submittedName>
        <fullName evidence="6">ATP-binding cassette domain-containing protein</fullName>
    </submittedName>
</protein>
<reference evidence="6 7" key="1">
    <citation type="journal article" date="2016" name="Int. J. Syst. Evol. Microbiol.">
        <title>Pyruvatibacter mobilis gen. nov., sp. nov., a marine bacterium from the culture broth of Picochlorum sp. 122.</title>
        <authorList>
            <person name="Wang G."/>
            <person name="Tang M."/>
            <person name="Wu H."/>
            <person name="Dai S."/>
            <person name="Li T."/>
            <person name="Chen C."/>
            <person name="He H."/>
            <person name="Fan J."/>
            <person name="Xiang W."/>
            <person name="Li X."/>
        </authorList>
    </citation>
    <scope>NUCLEOTIDE SEQUENCE [LARGE SCALE GENOMIC DNA]</scope>
    <source>
        <strain evidence="6 7">GYP-11</strain>
    </source>
</reference>
<keyword evidence="7" id="KW-1185">Reference proteome</keyword>
<dbReference type="Gene3D" id="3.40.50.300">
    <property type="entry name" value="P-loop containing nucleotide triphosphate hydrolases"/>
    <property type="match status" value="1"/>
</dbReference>
<keyword evidence="2" id="KW-0813">Transport</keyword>
<dbReference type="InterPro" id="IPR003439">
    <property type="entry name" value="ABC_transporter-like_ATP-bd"/>
</dbReference>
<gene>
    <name evidence="6" type="ORF">GTQ45_06410</name>
</gene>
<dbReference type="InterPro" id="IPR050166">
    <property type="entry name" value="ABC_transporter_ATP-bind"/>
</dbReference>
<dbReference type="CDD" id="cd03293">
    <property type="entry name" value="ABC_NrtD_SsuB_transporters"/>
    <property type="match status" value="1"/>
</dbReference>
<dbReference type="GO" id="GO:0005524">
    <property type="term" value="F:ATP binding"/>
    <property type="evidence" value="ECO:0007669"/>
    <property type="project" value="UniProtKB-KW"/>
</dbReference>
<dbReference type="RefSeq" id="WP_160587362.1">
    <property type="nucleotide sequence ID" value="NZ_BMHN01000001.1"/>
</dbReference>
<dbReference type="InterPro" id="IPR027417">
    <property type="entry name" value="P-loop_NTPase"/>
</dbReference>
<dbReference type="GeneID" id="300655174"/>
<dbReference type="PANTHER" id="PTHR42788:SF19">
    <property type="entry name" value="ALIPHATIC SULFONATES IMPORT ATP-BINDING PROTEIN SSUB 2"/>
    <property type="match status" value="1"/>
</dbReference>
<comment type="similarity">
    <text evidence="1">Belongs to the ABC transporter superfamily.</text>
</comment>
<dbReference type="OrthoDB" id="9807242at2"/>
<dbReference type="SUPFAM" id="SSF52540">
    <property type="entry name" value="P-loop containing nucleoside triphosphate hydrolases"/>
    <property type="match status" value="1"/>
</dbReference>
<organism evidence="6 7">
    <name type="scientific">Pyruvatibacter mobilis</name>
    <dbReference type="NCBI Taxonomy" id="1712261"/>
    <lineage>
        <taxon>Bacteria</taxon>
        <taxon>Pseudomonadati</taxon>
        <taxon>Pseudomonadota</taxon>
        <taxon>Alphaproteobacteria</taxon>
        <taxon>Hyphomicrobiales</taxon>
        <taxon>Parvibaculaceae</taxon>
        <taxon>Pyruvatibacter</taxon>
    </lineage>
</organism>
<feature type="domain" description="ABC transporter" evidence="5">
    <location>
        <begin position="6"/>
        <end position="230"/>
    </location>
</feature>
<dbReference type="PROSITE" id="PS50893">
    <property type="entry name" value="ABC_TRANSPORTER_2"/>
    <property type="match status" value="1"/>
</dbReference>
<evidence type="ECO:0000313" key="6">
    <source>
        <dbReference type="EMBL" id="NBG95361.1"/>
    </source>
</evidence>
<dbReference type="SMART" id="SM00382">
    <property type="entry name" value="AAA"/>
    <property type="match status" value="1"/>
</dbReference>
<dbReference type="PROSITE" id="PS00211">
    <property type="entry name" value="ABC_TRANSPORTER_1"/>
    <property type="match status" value="1"/>
</dbReference>
<dbReference type="Pfam" id="PF00005">
    <property type="entry name" value="ABC_tran"/>
    <property type="match status" value="1"/>
</dbReference>
<accession>A0A845QBC4</accession>
<keyword evidence="4 6" id="KW-0067">ATP-binding</keyword>
<evidence type="ECO:0000256" key="3">
    <source>
        <dbReference type="ARBA" id="ARBA00022741"/>
    </source>
</evidence>
<dbReference type="Proteomes" id="UP000470384">
    <property type="component" value="Unassembled WGS sequence"/>
</dbReference>
<dbReference type="AlphaFoldDB" id="A0A845QBC4"/>